<dbReference type="KEGG" id="ccam:M5D45_14880"/>
<reference evidence="4" key="3">
    <citation type="submission" date="2022-05" db="EMBL/GenBank/DDBJ databases">
        <authorList>
            <person name="Kunte H.-J."/>
        </authorList>
    </citation>
    <scope>NUCLEOTIDE SEQUENCE</scope>
    <source>
        <strain evidence="4">G5</strain>
    </source>
</reference>
<dbReference type="EMBL" id="CP097330">
    <property type="protein sequence ID" value="URF03770.1"/>
    <property type="molecule type" value="Genomic_DNA"/>
</dbReference>
<dbReference type="EMBL" id="VCIZ01000013">
    <property type="protein sequence ID" value="TSP10923.1"/>
    <property type="molecule type" value="Genomic_DNA"/>
</dbReference>
<dbReference type="InterPro" id="IPR007461">
    <property type="entry name" value="Ysc84_actin-binding"/>
</dbReference>
<evidence type="ECO:0000313" key="3">
    <source>
        <dbReference type="EMBL" id="TSP10923.1"/>
    </source>
</evidence>
<dbReference type="Proteomes" id="UP000318943">
    <property type="component" value="Unassembled WGS sequence"/>
</dbReference>
<evidence type="ECO:0000256" key="1">
    <source>
        <dbReference type="SAM" id="SignalP"/>
    </source>
</evidence>
<accession>A0AAE9HZY9</accession>
<feature type="domain" description="Ysc84 actin-binding" evidence="2">
    <location>
        <begin position="98"/>
        <end position="186"/>
    </location>
</feature>
<sequence length="186" mass="19745">MNRRTATFSLIPLIAFPGLAFGANKAEEQAEVRKAAQDALNALYKAQPSARKQVESAAGYAAFSNFGMKILLAGSGKGEGVAVNNKTKAMVYMKMVELQAGLGFGVKKFQMVWVFENDKALNEFINSGWTLGGQATAAAKTGDSGSAFQGAVAVAPGVWVYQITDTGLAVELTAKGTKYYKDEDLN</sequence>
<protein>
    <submittedName>
        <fullName evidence="4">YSC84-related protein</fullName>
    </submittedName>
</protein>
<dbReference type="Proteomes" id="UP001056132">
    <property type="component" value="Chromosome 1"/>
</dbReference>
<evidence type="ECO:0000259" key="2">
    <source>
        <dbReference type="Pfam" id="PF04366"/>
    </source>
</evidence>
<keyword evidence="5" id="KW-1185">Reference proteome</keyword>
<name>A0AAE9HZY9_9BURK</name>
<reference evidence="4" key="2">
    <citation type="journal article" date="2022" name="Microbiol. Resour. Announc.">
        <title>Genome Sequence of Cupriavidus campinensis Strain G5, a Member of a Bacterial Consortium Capable of Polyethylene Degradation.</title>
        <authorList>
            <person name="Schneider B."/>
            <person name="Pfeiffer F."/>
            <person name="Dyall-Smith M."/>
            <person name="Kunte H.J."/>
        </authorList>
    </citation>
    <scope>NUCLEOTIDE SEQUENCE</scope>
    <source>
        <strain evidence="4">G5</strain>
    </source>
</reference>
<gene>
    <name evidence="3" type="ORF">FGG12_20955</name>
    <name evidence="4" type="ORF">M5D45_14880</name>
</gene>
<feature type="chain" id="PRO_5041933815" evidence="1">
    <location>
        <begin position="23"/>
        <end position="186"/>
    </location>
</feature>
<evidence type="ECO:0000313" key="6">
    <source>
        <dbReference type="Proteomes" id="UP001056132"/>
    </source>
</evidence>
<proteinExistence type="predicted"/>
<reference evidence="3 5" key="1">
    <citation type="submission" date="2019-05" db="EMBL/GenBank/DDBJ databases">
        <title>Whole genome sequence analysis of Cupriavidus campinensis S14E4C strain.</title>
        <authorList>
            <person name="Abbaszade G."/>
            <person name="Szabo A."/>
            <person name="Toumi M."/>
            <person name="Toth E."/>
        </authorList>
    </citation>
    <scope>NUCLEOTIDE SEQUENCE [LARGE SCALE GENOMIC DNA]</scope>
    <source>
        <strain evidence="3 5">S14E4C</strain>
    </source>
</reference>
<evidence type="ECO:0000313" key="5">
    <source>
        <dbReference type="Proteomes" id="UP000318943"/>
    </source>
</evidence>
<dbReference type="AlphaFoldDB" id="A0AAE9HZY9"/>
<feature type="signal peptide" evidence="1">
    <location>
        <begin position="1"/>
        <end position="22"/>
    </location>
</feature>
<dbReference type="Pfam" id="PF04366">
    <property type="entry name" value="Ysc84"/>
    <property type="match status" value="1"/>
</dbReference>
<dbReference type="RefSeq" id="WP_144200545.1">
    <property type="nucleotide sequence ID" value="NZ_CAJPVH010000101.1"/>
</dbReference>
<evidence type="ECO:0000313" key="4">
    <source>
        <dbReference type="EMBL" id="URF03770.1"/>
    </source>
</evidence>
<keyword evidence="1" id="KW-0732">Signal</keyword>
<organism evidence="4 6">
    <name type="scientific">Cupriavidus campinensis</name>
    <dbReference type="NCBI Taxonomy" id="151783"/>
    <lineage>
        <taxon>Bacteria</taxon>
        <taxon>Pseudomonadati</taxon>
        <taxon>Pseudomonadota</taxon>
        <taxon>Betaproteobacteria</taxon>
        <taxon>Burkholderiales</taxon>
        <taxon>Burkholderiaceae</taxon>
        <taxon>Cupriavidus</taxon>
    </lineage>
</organism>